<dbReference type="OrthoDB" id="5420368at2759"/>
<dbReference type="Proteomes" id="UP000030686">
    <property type="component" value="Unassembled WGS sequence"/>
</dbReference>
<evidence type="ECO:0000313" key="3">
    <source>
        <dbReference type="Proteomes" id="UP000030686"/>
    </source>
</evidence>
<sequence>MGKVKWDSIADQTLLAKILETHDLSVDVAKVAEAWPVEDEDHRPTPRALKERLNKIRENVRNGNVAAVSGPSSPVTPKKRAPRKKANETPTPAGSSRKRKRVTKNAIADEDQVNVREEEELPAKHEHSLDESAIKQEAGLEGLAPLLQWNLKEGSPDVDNKKVDPEWTEYNEEDAYSDDQLN</sequence>
<feature type="compositionally biased region" description="Basic and acidic residues" evidence="1">
    <location>
        <begin position="40"/>
        <end position="60"/>
    </location>
</feature>
<organism evidence="2 3">
    <name type="scientific">Penicillium roqueforti (strain FM164)</name>
    <dbReference type="NCBI Taxonomy" id="1365484"/>
    <lineage>
        <taxon>Eukaryota</taxon>
        <taxon>Fungi</taxon>
        <taxon>Dikarya</taxon>
        <taxon>Ascomycota</taxon>
        <taxon>Pezizomycotina</taxon>
        <taxon>Eurotiomycetes</taxon>
        <taxon>Eurotiomycetidae</taxon>
        <taxon>Eurotiales</taxon>
        <taxon>Aspergillaceae</taxon>
        <taxon>Penicillium</taxon>
    </lineage>
</organism>
<reference evidence="2" key="1">
    <citation type="journal article" date="2014" name="Nat. Commun.">
        <title>Multiple recent horizontal transfers of a large genomic region in cheese making fungi.</title>
        <authorList>
            <person name="Cheeseman K."/>
            <person name="Ropars J."/>
            <person name="Renault P."/>
            <person name="Dupont J."/>
            <person name="Gouzy J."/>
            <person name="Branca A."/>
            <person name="Abraham A.L."/>
            <person name="Ceppi M."/>
            <person name="Conseiller E."/>
            <person name="Debuchy R."/>
            <person name="Malagnac F."/>
            <person name="Goarin A."/>
            <person name="Silar P."/>
            <person name="Lacoste S."/>
            <person name="Sallet E."/>
            <person name="Bensimon A."/>
            <person name="Giraud T."/>
            <person name="Brygoo Y."/>
        </authorList>
    </citation>
    <scope>NUCLEOTIDE SEQUENCE [LARGE SCALE GENOMIC DNA]</scope>
    <source>
        <strain evidence="2">FM164</strain>
    </source>
</reference>
<dbReference type="STRING" id="1365484.W6PUM6"/>
<feature type="compositionally biased region" description="Basic and acidic residues" evidence="1">
    <location>
        <begin position="113"/>
        <end position="134"/>
    </location>
</feature>
<evidence type="ECO:0000313" key="2">
    <source>
        <dbReference type="EMBL" id="CDM27466.1"/>
    </source>
</evidence>
<dbReference type="EMBL" id="HG792015">
    <property type="protein sequence ID" value="CDM27466.1"/>
    <property type="molecule type" value="Genomic_DNA"/>
</dbReference>
<accession>W6PUM6</accession>
<name>W6PUM6_PENRF</name>
<feature type="compositionally biased region" description="Acidic residues" evidence="1">
    <location>
        <begin position="166"/>
        <end position="182"/>
    </location>
</feature>
<protein>
    <submittedName>
        <fullName evidence="2">Genomic scaffold, ProqFM164S01</fullName>
    </submittedName>
</protein>
<dbReference type="OMA" id="PEWTEYN"/>
<feature type="region of interest" description="Disordered" evidence="1">
    <location>
        <begin position="36"/>
        <end position="137"/>
    </location>
</feature>
<feature type="region of interest" description="Disordered" evidence="1">
    <location>
        <begin position="152"/>
        <end position="182"/>
    </location>
</feature>
<gene>
    <name evidence="2" type="ORF">PROQFM164_S01g001277</name>
</gene>
<feature type="compositionally biased region" description="Basic and acidic residues" evidence="1">
    <location>
        <begin position="154"/>
        <end position="165"/>
    </location>
</feature>
<proteinExistence type="predicted"/>
<dbReference type="AlphaFoldDB" id="W6PUM6"/>
<evidence type="ECO:0000256" key="1">
    <source>
        <dbReference type="SAM" id="MobiDB-lite"/>
    </source>
</evidence>
<keyword evidence="3" id="KW-1185">Reference proteome</keyword>